<dbReference type="SUPFAM" id="SSF53300">
    <property type="entry name" value="vWA-like"/>
    <property type="match status" value="1"/>
</dbReference>
<keyword evidence="1" id="KW-0472">Membrane</keyword>
<keyword evidence="1" id="KW-0812">Transmembrane</keyword>
<dbReference type="PANTHER" id="PTHR22550">
    <property type="entry name" value="SPORE GERMINATION PROTEIN"/>
    <property type="match status" value="1"/>
</dbReference>
<dbReference type="Pfam" id="PF00092">
    <property type="entry name" value="VWA"/>
    <property type="match status" value="1"/>
</dbReference>
<name>A0ABW8NN51_9GAMM</name>
<dbReference type="InterPro" id="IPR036465">
    <property type="entry name" value="vWFA_dom_sf"/>
</dbReference>
<organism evidence="3 4">
    <name type="scientific">Oceanobacter antarcticus</name>
    <dbReference type="NCBI Taxonomy" id="3133425"/>
    <lineage>
        <taxon>Bacteria</taxon>
        <taxon>Pseudomonadati</taxon>
        <taxon>Pseudomonadota</taxon>
        <taxon>Gammaproteobacteria</taxon>
        <taxon>Oceanospirillales</taxon>
        <taxon>Oceanospirillaceae</taxon>
        <taxon>Oceanobacter</taxon>
    </lineage>
</organism>
<dbReference type="PANTHER" id="PTHR22550:SF18">
    <property type="entry name" value="VWFA DOMAIN-CONTAINING PROTEIN"/>
    <property type="match status" value="1"/>
</dbReference>
<dbReference type="Proteomes" id="UP001620597">
    <property type="component" value="Unassembled WGS sequence"/>
</dbReference>
<evidence type="ECO:0000313" key="3">
    <source>
        <dbReference type="EMBL" id="MFK4754373.1"/>
    </source>
</evidence>
<evidence type="ECO:0000259" key="2">
    <source>
        <dbReference type="PROSITE" id="PS50234"/>
    </source>
</evidence>
<keyword evidence="1" id="KW-1133">Transmembrane helix</keyword>
<keyword evidence="4" id="KW-1185">Reference proteome</keyword>
<proteinExistence type="predicted"/>
<dbReference type="RefSeq" id="WP_416207246.1">
    <property type="nucleotide sequence ID" value="NZ_JBBKTX010000029.1"/>
</dbReference>
<feature type="transmembrane region" description="Helical" evidence="1">
    <location>
        <begin position="68"/>
        <end position="86"/>
    </location>
</feature>
<evidence type="ECO:0000256" key="1">
    <source>
        <dbReference type="SAM" id="Phobius"/>
    </source>
</evidence>
<dbReference type="SMART" id="SM00327">
    <property type="entry name" value="VWA"/>
    <property type="match status" value="1"/>
</dbReference>
<comment type="caution">
    <text evidence="3">The sequence shown here is derived from an EMBL/GenBank/DDBJ whole genome shotgun (WGS) entry which is preliminary data.</text>
</comment>
<dbReference type="PROSITE" id="PS50234">
    <property type="entry name" value="VWFA"/>
    <property type="match status" value="1"/>
</dbReference>
<dbReference type="InterPro" id="IPR002035">
    <property type="entry name" value="VWF_A"/>
</dbReference>
<evidence type="ECO:0000313" key="4">
    <source>
        <dbReference type="Proteomes" id="UP001620597"/>
    </source>
</evidence>
<accession>A0ABW8NN51</accession>
<dbReference type="EMBL" id="JBBKTX010000029">
    <property type="protein sequence ID" value="MFK4754373.1"/>
    <property type="molecule type" value="Genomic_DNA"/>
</dbReference>
<dbReference type="InterPro" id="IPR033881">
    <property type="entry name" value="vWA_BatA_type"/>
</dbReference>
<gene>
    <name evidence="3" type="ORF">WG929_18355</name>
</gene>
<protein>
    <submittedName>
        <fullName evidence="3">VWA domain-containing protein</fullName>
    </submittedName>
</protein>
<reference evidence="3 4" key="1">
    <citation type="submission" date="2024-03" db="EMBL/GenBank/DDBJ databases">
        <title>High-quality draft genome sequence of Oceanobacter sp. wDCs-4.</title>
        <authorList>
            <person name="Dong C."/>
        </authorList>
    </citation>
    <scope>NUCLEOTIDE SEQUENCE [LARGE SCALE GENOMIC DNA]</scope>
    <source>
        <strain evidence="4">wDCs-4</strain>
    </source>
</reference>
<sequence length="354" mass="39366">MSWFSLTALTSLQWYWPWALLLLPLPLLVRRLLPAIKPEQSALRVSQLDDWTGQTATDSRTRTGWWKMLAISLIWCLLIIALARPYQLGEAVSLPTSGRDLLLAVDISGSMQRPDMVIDGHQVDRLTAVKNVVNRFIDQRQGDRLGLILFGSNAYIQTPLTFDRETVRKYLLEAQIGLAGDQTAIGDAIGLGIKRLLSHPANSRVMVLLTDGANTAGEIEPLKAAELAAENQVRIYTIALGADSMIVPGLFGNRRVNPSQDLDEPTLTTIAQKTGGSFFRARNIDELNQIYGLIDQLEPTEKDPEIFRPQHSLYDQPLGLALVLSLLLALARIVDFTWLHNAIRRSGSRGKQQL</sequence>
<feature type="transmembrane region" description="Helical" evidence="1">
    <location>
        <begin position="15"/>
        <end position="33"/>
    </location>
</feature>
<dbReference type="CDD" id="cd01467">
    <property type="entry name" value="vWA_BatA_type"/>
    <property type="match status" value="1"/>
</dbReference>
<feature type="domain" description="VWFA" evidence="2">
    <location>
        <begin position="100"/>
        <end position="297"/>
    </location>
</feature>
<dbReference type="Gene3D" id="3.40.50.410">
    <property type="entry name" value="von Willebrand factor, type A domain"/>
    <property type="match status" value="1"/>
</dbReference>
<dbReference type="InterPro" id="IPR050768">
    <property type="entry name" value="UPF0353/GerABKA_families"/>
</dbReference>